<dbReference type="AlphaFoldDB" id="A0LNA5"/>
<dbReference type="InParanoid" id="A0LNA5"/>
<feature type="signal peptide" evidence="8">
    <location>
        <begin position="1"/>
        <end position="19"/>
    </location>
</feature>
<accession>A0LNA5</accession>
<reference evidence="9 10" key="1">
    <citation type="submission" date="2006-10" db="EMBL/GenBank/DDBJ databases">
        <title>Complete sequence of Syntrophobacter fumaroxidans MPOB.</title>
        <authorList>
            <consortium name="US DOE Joint Genome Institute"/>
            <person name="Copeland A."/>
            <person name="Lucas S."/>
            <person name="Lapidus A."/>
            <person name="Barry K."/>
            <person name="Detter J.C."/>
            <person name="Glavina del Rio T."/>
            <person name="Hammon N."/>
            <person name="Israni S."/>
            <person name="Pitluck S."/>
            <person name="Goltsman E.G."/>
            <person name="Martinez M."/>
            <person name="Schmutz J."/>
            <person name="Larimer F."/>
            <person name="Land M."/>
            <person name="Hauser L."/>
            <person name="Kyrpides N."/>
            <person name="Kim E."/>
            <person name="Boone D.R."/>
            <person name="Brockman F."/>
            <person name="Culley D."/>
            <person name="Ferry J."/>
            <person name="Gunsalus R."/>
            <person name="McInerney M.J."/>
            <person name="Morrison M."/>
            <person name="Plugge C."/>
            <person name="Rohlin L."/>
            <person name="Scholten J."/>
            <person name="Sieber J."/>
            <person name="Stams A.J.M."/>
            <person name="Worm P."/>
            <person name="Henstra A.M."/>
            <person name="Richardson P."/>
        </authorList>
    </citation>
    <scope>NUCLEOTIDE SEQUENCE [LARGE SCALE GENOMIC DNA]</scope>
    <source>
        <strain evidence="10">DSM 10017 / MPOB</strain>
    </source>
</reference>
<evidence type="ECO:0000256" key="2">
    <source>
        <dbReference type="ARBA" id="ARBA00008163"/>
    </source>
</evidence>
<evidence type="ECO:0000256" key="7">
    <source>
        <dbReference type="ARBA" id="ARBA00023237"/>
    </source>
</evidence>
<dbReference type="PANTHER" id="PTHR35093:SF8">
    <property type="entry name" value="OUTER MEMBRANE PROTEIN NMB0088-RELATED"/>
    <property type="match status" value="1"/>
</dbReference>
<evidence type="ECO:0000256" key="8">
    <source>
        <dbReference type="SAM" id="SignalP"/>
    </source>
</evidence>
<dbReference type="InterPro" id="IPR005017">
    <property type="entry name" value="OMPP1/FadL/TodX"/>
</dbReference>
<dbReference type="Pfam" id="PF03349">
    <property type="entry name" value="Toluene_X"/>
    <property type="match status" value="1"/>
</dbReference>
<keyword evidence="5 8" id="KW-0732">Signal</keyword>
<dbReference type="PANTHER" id="PTHR35093">
    <property type="entry name" value="OUTER MEMBRANE PROTEIN NMB0088-RELATED"/>
    <property type="match status" value="1"/>
</dbReference>
<dbReference type="SUPFAM" id="SSF56935">
    <property type="entry name" value="Porins"/>
    <property type="match status" value="1"/>
</dbReference>
<dbReference type="GO" id="GO:0015483">
    <property type="term" value="F:long-chain fatty acid transporting porin activity"/>
    <property type="evidence" value="ECO:0007669"/>
    <property type="project" value="TreeGrafter"/>
</dbReference>
<evidence type="ECO:0000256" key="5">
    <source>
        <dbReference type="ARBA" id="ARBA00022729"/>
    </source>
</evidence>
<sequence>MLLIVLASFALIGASPAFGSGFAIYTQGAASLGQAAATIAHGEDPSVIFFNPALMSKFEGTQVEVGTTLLIPLRDFKSGLTGNSTSAEKDVFFPSTFFVTHRFTDKISLGLGVFNPFGLATEWADNWEGRYIATKSELTTYDINPVISWQVTPWLAIGGGPDFLILDTTLEKKLYFAPLGLADGGQRFKGDGHGVGWSFGALFEPHPDVSIGASYRSMVRVNVDGKAEFTLPNGAPAYFSLLFPDTDGDAQLNLPQRVHFGVCYKGFYPLTLEVAARWEGWSSFEQLIIRLDKPVAGSMVSVNNRNWHDVWTGSIGAKYQLNDRFALVAGYLYQGNPVPDSTFDPSIPDADAHLITIGTDFRYGALRAGLSYGFQKMVSRTKNNTVDDNPNDGFFNPLTAANGEYNTDIHLIGLTLSYMF</sequence>
<name>A0LNA5_SYNFM</name>
<evidence type="ECO:0000256" key="3">
    <source>
        <dbReference type="ARBA" id="ARBA00022452"/>
    </source>
</evidence>
<keyword evidence="3" id="KW-1134">Transmembrane beta strand</keyword>
<keyword evidence="4" id="KW-0812">Transmembrane</keyword>
<evidence type="ECO:0000313" key="10">
    <source>
        <dbReference type="Proteomes" id="UP000001784"/>
    </source>
</evidence>
<comment type="subcellular location">
    <subcellularLocation>
        <location evidence="1">Cell outer membrane</location>
        <topology evidence="1">Multi-pass membrane protein</topology>
    </subcellularLocation>
</comment>
<keyword evidence="7" id="KW-0998">Cell outer membrane</keyword>
<dbReference type="GO" id="GO:0009279">
    <property type="term" value="C:cell outer membrane"/>
    <property type="evidence" value="ECO:0007669"/>
    <property type="project" value="UniProtKB-SubCell"/>
</dbReference>
<dbReference type="EMBL" id="CP000478">
    <property type="protein sequence ID" value="ABK18907.1"/>
    <property type="molecule type" value="Genomic_DNA"/>
</dbReference>
<dbReference type="Gene3D" id="2.40.160.60">
    <property type="entry name" value="Outer membrane protein transport protein (OMPP1/FadL/TodX)"/>
    <property type="match status" value="1"/>
</dbReference>
<evidence type="ECO:0000256" key="6">
    <source>
        <dbReference type="ARBA" id="ARBA00023136"/>
    </source>
</evidence>
<dbReference type="KEGG" id="sfu:Sfum_3234"/>
<evidence type="ECO:0000256" key="1">
    <source>
        <dbReference type="ARBA" id="ARBA00004571"/>
    </source>
</evidence>
<keyword evidence="10" id="KW-1185">Reference proteome</keyword>
<keyword evidence="6" id="KW-0472">Membrane</keyword>
<comment type="similarity">
    <text evidence="2">Belongs to the OmpP1/FadL family.</text>
</comment>
<evidence type="ECO:0000256" key="4">
    <source>
        <dbReference type="ARBA" id="ARBA00022692"/>
    </source>
</evidence>
<feature type="chain" id="PRO_5002626352" evidence="8">
    <location>
        <begin position="20"/>
        <end position="420"/>
    </location>
</feature>
<dbReference type="eggNOG" id="COG2067">
    <property type="taxonomic scope" value="Bacteria"/>
</dbReference>
<gene>
    <name evidence="9" type="ordered locus">Sfum_3234</name>
</gene>
<dbReference type="Proteomes" id="UP000001784">
    <property type="component" value="Chromosome"/>
</dbReference>
<organism evidence="9 10">
    <name type="scientific">Syntrophobacter fumaroxidans (strain DSM 10017 / MPOB)</name>
    <dbReference type="NCBI Taxonomy" id="335543"/>
    <lineage>
        <taxon>Bacteria</taxon>
        <taxon>Pseudomonadati</taxon>
        <taxon>Thermodesulfobacteriota</taxon>
        <taxon>Syntrophobacteria</taxon>
        <taxon>Syntrophobacterales</taxon>
        <taxon>Syntrophobacteraceae</taxon>
        <taxon>Syntrophobacter</taxon>
    </lineage>
</organism>
<protein>
    <submittedName>
        <fullName evidence="9">Membrane protein involved in aromatic hydrocarbon degradation</fullName>
    </submittedName>
</protein>
<dbReference type="FunCoup" id="A0LNA5">
    <property type="interactions" value="45"/>
</dbReference>
<dbReference type="HOGENOM" id="CLU_035981_2_1_7"/>
<evidence type="ECO:0000313" key="9">
    <source>
        <dbReference type="EMBL" id="ABK18907.1"/>
    </source>
</evidence>
<proteinExistence type="inferred from homology"/>